<dbReference type="PANTHER" id="PTHR30472:SF25">
    <property type="entry name" value="ABC TRANSPORTER PERMEASE PROTEIN MJ0876-RELATED"/>
    <property type="match status" value="1"/>
</dbReference>
<comment type="similarity">
    <text evidence="2">Belongs to the binding-protein-dependent transport system permease family. FecCD subfamily.</text>
</comment>
<sequence length="343" mass="34644">MPPSPLLRRAPITVPVLGAALAVSVLAAVSLGPVSIPLPDVMASLLAAGKADVPYASLVWDVRVPRVLVAALTGAALAVVGCVMQAVFRNHLADPGITGVSAGAAVGAVTVLVTGSTVLGAATLPLGAFAGAAVTTTLLLAIARSRRDTSPVTLMLVGITLGSFCSAVTAVLVANAPHDSAVRSVMFWVNGDLTARVWGDVYLCVIPIAVGSVVLLARHRTLDALLLGERTATSLGVDVHREQLLLLLTGALVTGAAVAVAGVVGFVGLVVPHAVRLLTGPRHSVLLPGSMLAGAAFLVLADLVARSVFNPIVLQTGTVAALVGSPVFGYLVLRRRHGGESQA</sequence>
<dbReference type="InterPro" id="IPR037294">
    <property type="entry name" value="ABC_BtuC-like"/>
</dbReference>
<accession>A0ABT6ME63</accession>
<dbReference type="InterPro" id="IPR000522">
    <property type="entry name" value="ABC_transptr_permease_BtuC"/>
</dbReference>
<dbReference type="CDD" id="cd06550">
    <property type="entry name" value="TM_ABC_iron-siderophores_like"/>
    <property type="match status" value="1"/>
</dbReference>
<keyword evidence="10" id="KW-1185">Reference proteome</keyword>
<gene>
    <name evidence="9" type="ORF">M2280_003393</name>
</gene>
<evidence type="ECO:0000256" key="3">
    <source>
        <dbReference type="ARBA" id="ARBA00022448"/>
    </source>
</evidence>
<proteinExistence type="inferred from homology"/>
<feature type="transmembrane region" description="Helical" evidence="8">
    <location>
        <begin position="12"/>
        <end position="36"/>
    </location>
</feature>
<feature type="transmembrane region" description="Helical" evidence="8">
    <location>
        <begin position="124"/>
        <end position="142"/>
    </location>
</feature>
<evidence type="ECO:0000256" key="1">
    <source>
        <dbReference type="ARBA" id="ARBA00004651"/>
    </source>
</evidence>
<feature type="transmembrane region" description="Helical" evidence="8">
    <location>
        <begin position="197"/>
        <end position="217"/>
    </location>
</feature>
<evidence type="ECO:0000256" key="7">
    <source>
        <dbReference type="ARBA" id="ARBA00023136"/>
    </source>
</evidence>
<evidence type="ECO:0000256" key="2">
    <source>
        <dbReference type="ARBA" id="ARBA00007935"/>
    </source>
</evidence>
<feature type="transmembrane region" description="Helical" evidence="8">
    <location>
        <begin position="154"/>
        <end position="177"/>
    </location>
</feature>
<dbReference type="RefSeq" id="WP_280761459.1">
    <property type="nucleotide sequence ID" value="NZ_JARXVC010000008.1"/>
</dbReference>
<evidence type="ECO:0000313" key="10">
    <source>
        <dbReference type="Proteomes" id="UP001160334"/>
    </source>
</evidence>
<evidence type="ECO:0000256" key="8">
    <source>
        <dbReference type="SAM" id="Phobius"/>
    </source>
</evidence>
<dbReference type="Proteomes" id="UP001160334">
    <property type="component" value="Unassembled WGS sequence"/>
</dbReference>
<dbReference type="Pfam" id="PF01032">
    <property type="entry name" value="FecCD"/>
    <property type="match status" value="1"/>
</dbReference>
<keyword evidence="3" id="KW-0813">Transport</keyword>
<evidence type="ECO:0000256" key="4">
    <source>
        <dbReference type="ARBA" id="ARBA00022475"/>
    </source>
</evidence>
<comment type="subcellular location">
    <subcellularLocation>
        <location evidence="1">Cell membrane</location>
        <topology evidence="1">Multi-pass membrane protein</topology>
    </subcellularLocation>
</comment>
<evidence type="ECO:0000313" key="9">
    <source>
        <dbReference type="EMBL" id="MDH6282170.1"/>
    </source>
</evidence>
<dbReference type="Gene3D" id="1.10.3470.10">
    <property type="entry name" value="ABC transporter involved in vitamin B12 uptake, BtuC"/>
    <property type="match status" value="1"/>
</dbReference>
<reference evidence="9 10" key="1">
    <citation type="submission" date="2023-04" db="EMBL/GenBank/DDBJ databases">
        <title>Forest soil microbial communities from Buena Vista Peninsula, Colon Province, Panama.</title>
        <authorList>
            <person name="Bouskill N."/>
        </authorList>
    </citation>
    <scope>NUCLEOTIDE SEQUENCE [LARGE SCALE GENOMIC DNA]</scope>
    <source>
        <strain evidence="9 10">CFH S0262</strain>
    </source>
</reference>
<feature type="transmembrane region" description="Helical" evidence="8">
    <location>
        <begin position="312"/>
        <end position="333"/>
    </location>
</feature>
<feature type="transmembrane region" description="Helical" evidence="8">
    <location>
        <begin position="67"/>
        <end position="88"/>
    </location>
</feature>
<keyword evidence="4" id="KW-1003">Cell membrane</keyword>
<evidence type="ECO:0000256" key="5">
    <source>
        <dbReference type="ARBA" id="ARBA00022692"/>
    </source>
</evidence>
<keyword evidence="5 8" id="KW-0812">Transmembrane</keyword>
<keyword evidence="7 8" id="KW-0472">Membrane</keyword>
<feature type="transmembrane region" description="Helical" evidence="8">
    <location>
        <begin position="244"/>
        <end position="271"/>
    </location>
</feature>
<name>A0ABT6ME63_9NOCA</name>
<feature type="transmembrane region" description="Helical" evidence="8">
    <location>
        <begin position="100"/>
        <end position="118"/>
    </location>
</feature>
<dbReference type="PANTHER" id="PTHR30472">
    <property type="entry name" value="FERRIC ENTEROBACTIN TRANSPORT SYSTEM PERMEASE PROTEIN"/>
    <property type="match status" value="1"/>
</dbReference>
<evidence type="ECO:0000256" key="6">
    <source>
        <dbReference type="ARBA" id="ARBA00022989"/>
    </source>
</evidence>
<organism evidence="9 10">
    <name type="scientific">Prescottella agglutinans</name>
    <dbReference type="NCBI Taxonomy" id="1644129"/>
    <lineage>
        <taxon>Bacteria</taxon>
        <taxon>Bacillati</taxon>
        <taxon>Actinomycetota</taxon>
        <taxon>Actinomycetes</taxon>
        <taxon>Mycobacteriales</taxon>
        <taxon>Nocardiaceae</taxon>
        <taxon>Prescottella</taxon>
    </lineage>
</organism>
<protein>
    <submittedName>
        <fullName evidence="9">Iron complex transport system permease protein</fullName>
    </submittedName>
</protein>
<comment type="caution">
    <text evidence="9">The sequence shown here is derived from an EMBL/GenBank/DDBJ whole genome shotgun (WGS) entry which is preliminary data.</text>
</comment>
<dbReference type="SUPFAM" id="SSF81345">
    <property type="entry name" value="ABC transporter involved in vitamin B12 uptake, BtuC"/>
    <property type="match status" value="1"/>
</dbReference>
<dbReference type="EMBL" id="JARXVC010000008">
    <property type="protein sequence ID" value="MDH6282170.1"/>
    <property type="molecule type" value="Genomic_DNA"/>
</dbReference>
<keyword evidence="6 8" id="KW-1133">Transmembrane helix</keyword>